<keyword evidence="1 10" id="KW-0963">Cytoplasm</keyword>
<evidence type="ECO:0000256" key="3">
    <source>
        <dbReference type="ARBA" id="ARBA00022618"/>
    </source>
</evidence>
<dbReference type="InterPro" id="IPR013221">
    <property type="entry name" value="Mur_ligase_cen"/>
</dbReference>
<evidence type="ECO:0000259" key="14">
    <source>
        <dbReference type="Pfam" id="PF08245"/>
    </source>
</evidence>
<dbReference type="Proteomes" id="UP001166251">
    <property type="component" value="Unassembled WGS sequence"/>
</dbReference>
<dbReference type="InterPro" id="IPR035911">
    <property type="entry name" value="MurE/MurF_N"/>
</dbReference>
<evidence type="ECO:0000256" key="5">
    <source>
        <dbReference type="ARBA" id="ARBA00022840"/>
    </source>
</evidence>
<dbReference type="Pfam" id="PF01225">
    <property type="entry name" value="Mur_ligase"/>
    <property type="match status" value="1"/>
</dbReference>
<comment type="caution">
    <text evidence="15">The sequence shown here is derived from an EMBL/GenBank/DDBJ whole genome shotgun (WGS) entry which is preliminary data.</text>
</comment>
<evidence type="ECO:0000256" key="7">
    <source>
        <dbReference type="ARBA" id="ARBA00022984"/>
    </source>
</evidence>
<keyword evidence="4 10" id="KW-0547">Nucleotide-binding</keyword>
<evidence type="ECO:0000259" key="13">
    <source>
        <dbReference type="Pfam" id="PF02875"/>
    </source>
</evidence>
<dbReference type="EMBL" id="JAHZSS010000001">
    <property type="protein sequence ID" value="MBW8189531.1"/>
    <property type="molecule type" value="Genomic_DNA"/>
</dbReference>
<comment type="pathway">
    <text evidence="10 11">Cell wall biogenesis; peptidoglycan biosynthesis.</text>
</comment>
<evidence type="ECO:0000256" key="10">
    <source>
        <dbReference type="HAMAP-Rule" id="MF_02019"/>
    </source>
</evidence>
<dbReference type="GO" id="GO:0016874">
    <property type="term" value="F:ligase activity"/>
    <property type="evidence" value="ECO:0007669"/>
    <property type="project" value="UniProtKB-KW"/>
</dbReference>
<dbReference type="SUPFAM" id="SSF63418">
    <property type="entry name" value="MurE/MurF N-terminal domain"/>
    <property type="match status" value="1"/>
</dbReference>
<dbReference type="Pfam" id="PF02875">
    <property type="entry name" value="Mur_ligase_C"/>
    <property type="match status" value="1"/>
</dbReference>
<sequence length="465" mass="49855">MIELMLKDICHAVAGTLVGDDKSINSVTTDTRQVESGALFVALVGERFDAHDFVDQAQQAGAGALLVSRQVKSSLPQIVVNDSKLALGDLGRLIAERCQTKNIAVTGSAGKTTVKEMTAAILGRHHQVLATDGNFNNDIGVPLTLLRLNHQVTHAVIELGANHAGEIAYTTDLVKPSIAMITNIGSAHLEGFGSEQGIADAKFEIFSGLPPQGVAIFDLHGKYTAQWQNKLQGKQVITWSRQADLRAQVRASHIELEQDSSQFVLTIGHESIDMCLPMAGLHNIDNALAASAAAYAAGVGIVEIATVLEAGVFVKGRLNSTALTEQLTVIDDTYNANLASVKAAVDVLANCQQEKTVLILGDMGELGGWARQHHHDAGSYAREQGVQALFTLGSLSEVAQQGFASSASHGEHFYELDALMAALTEWISQQQQPLRVLVKGSRGAAMERVIDRLQQWLRSEEELSC</sequence>
<proteinExistence type="inferred from homology"/>
<comment type="catalytic activity">
    <reaction evidence="10 11">
        <text>D-alanyl-D-alanine + UDP-N-acetyl-alpha-D-muramoyl-L-alanyl-gamma-D-glutamyl-meso-2,6-diaminopimelate + ATP = UDP-N-acetyl-alpha-D-muramoyl-L-alanyl-gamma-D-glutamyl-meso-2,6-diaminopimeloyl-D-alanyl-D-alanine + ADP + phosphate + H(+)</text>
        <dbReference type="Rhea" id="RHEA:28374"/>
        <dbReference type="ChEBI" id="CHEBI:15378"/>
        <dbReference type="ChEBI" id="CHEBI:30616"/>
        <dbReference type="ChEBI" id="CHEBI:43474"/>
        <dbReference type="ChEBI" id="CHEBI:57822"/>
        <dbReference type="ChEBI" id="CHEBI:61386"/>
        <dbReference type="ChEBI" id="CHEBI:83905"/>
        <dbReference type="ChEBI" id="CHEBI:456216"/>
        <dbReference type="EC" id="6.3.2.10"/>
    </reaction>
</comment>
<keyword evidence="16" id="KW-1185">Reference proteome</keyword>
<evidence type="ECO:0000256" key="4">
    <source>
        <dbReference type="ARBA" id="ARBA00022741"/>
    </source>
</evidence>
<dbReference type="Gene3D" id="3.40.1190.10">
    <property type="entry name" value="Mur-like, catalytic domain"/>
    <property type="match status" value="1"/>
</dbReference>
<evidence type="ECO:0000256" key="9">
    <source>
        <dbReference type="ARBA" id="ARBA00023316"/>
    </source>
</evidence>
<keyword evidence="9 10" id="KW-0961">Cell wall biogenesis/degradation</keyword>
<dbReference type="Gene3D" id="3.90.190.20">
    <property type="entry name" value="Mur ligase, C-terminal domain"/>
    <property type="match status" value="1"/>
</dbReference>
<dbReference type="InterPro" id="IPR036565">
    <property type="entry name" value="Mur-like_cat_sf"/>
</dbReference>
<dbReference type="PANTHER" id="PTHR43024">
    <property type="entry name" value="UDP-N-ACETYLMURAMOYL-TRIPEPTIDE--D-ALANYL-D-ALANINE LIGASE"/>
    <property type="match status" value="1"/>
</dbReference>
<dbReference type="Pfam" id="PF08245">
    <property type="entry name" value="Mur_ligase_M"/>
    <property type="match status" value="1"/>
</dbReference>
<feature type="domain" description="Mur ligase C-terminal" evidence="13">
    <location>
        <begin position="316"/>
        <end position="442"/>
    </location>
</feature>
<keyword evidence="5 10" id="KW-0067">ATP-binding</keyword>
<evidence type="ECO:0000256" key="1">
    <source>
        <dbReference type="ARBA" id="ARBA00022490"/>
    </source>
</evidence>
<reference evidence="15" key="1">
    <citation type="submission" date="2021-07" db="EMBL/GenBank/DDBJ databases">
        <title>Neiella marina sp. nov., isolated from the intestinal content of sea cucumber Apostichopus japonicus.</title>
        <authorList>
            <person name="Bai X."/>
        </authorList>
    </citation>
    <scope>NUCLEOTIDE SEQUENCE</scope>
    <source>
        <strain evidence="15">126</strain>
    </source>
</reference>
<dbReference type="RefSeq" id="WP_220102214.1">
    <property type="nucleotide sequence ID" value="NZ_JAHZSS010000001.1"/>
</dbReference>
<dbReference type="SUPFAM" id="SSF53623">
    <property type="entry name" value="MurD-like peptide ligases, catalytic domain"/>
    <property type="match status" value="1"/>
</dbReference>
<accession>A0ABS7EB16</accession>
<keyword evidence="6 10" id="KW-0133">Cell shape</keyword>
<feature type="binding site" evidence="10">
    <location>
        <begin position="107"/>
        <end position="113"/>
    </location>
    <ligand>
        <name>ATP</name>
        <dbReference type="ChEBI" id="CHEBI:30616"/>
    </ligand>
</feature>
<organism evidence="15 16">
    <name type="scientific">Neiella holothuriorum</name>
    <dbReference type="NCBI Taxonomy" id="2870530"/>
    <lineage>
        <taxon>Bacteria</taxon>
        <taxon>Pseudomonadati</taxon>
        <taxon>Pseudomonadota</taxon>
        <taxon>Gammaproteobacteria</taxon>
        <taxon>Alteromonadales</taxon>
        <taxon>Echinimonadaceae</taxon>
        <taxon>Neiella</taxon>
    </lineage>
</organism>
<dbReference type="InterPro" id="IPR000713">
    <property type="entry name" value="Mur_ligase_N"/>
</dbReference>
<evidence type="ECO:0000256" key="6">
    <source>
        <dbReference type="ARBA" id="ARBA00022960"/>
    </source>
</evidence>
<gene>
    <name evidence="10 15" type="primary">murF</name>
    <name evidence="15" type="ORF">K0504_00670</name>
</gene>
<comment type="subcellular location">
    <subcellularLocation>
        <location evidence="10 11">Cytoplasm</location>
    </subcellularLocation>
</comment>
<evidence type="ECO:0000313" key="16">
    <source>
        <dbReference type="Proteomes" id="UP001166251"/>
    </source>
</evidence>
<feature type="domain" description="Mur ligase central" evidence="14">
    <location>
        <begin position="105"/>
        <end position="294"/>
    </location>
</feature>
<evidence type="ECO:0000256" key="2">
    <source>
        <dbReference type="ARBA" id="ARBA00022598"/>
    </source>
</evidence>
<comment type="function">
    <text evidence="10 11">Involved in cell wall formation. Catalyzes the final step in the synthesis of UDP-N-acetylmuramoyl-pentapeptide, the precursor of murein.</text>
</comment>
<evidence type="ECO:0000313" key="15">
    <source>
        <dbReference type="EMBL" id="MBW8189531.1"/>
    </source>
</evidence>
<dbReference type="NCBIfam" id="TIGR01143">
    <property type="entry name" value="murF"/>
    <property type="match status" value="1"/>
</dbReference>
<name>A0ABS7EB16_9GAMM</name>
<dbReference type="InterPro" id="IPR005863">
    <property type="entry name" value="UDP-N-AcMur_synth"/>
</dbReference>
<evidence type="ECO:0000256" key="11">
    <source>
        <dbReference type="RuleBase" id="RU004136"/>
    </source>
</evidence>
<evidence type="ECO:0000259" key="12">
    <source>
        <dbReference type="Pfam" id="PF01225"/>
    </source>
</evidence>
<feature type="domain" description="Mur ligase N-terminal catalytic" evidence="12">
    <location>
        <begin position="24"/>
        <end position="72"/>
    </location>
</feature>
<keyword evidence="2 10" id="KW-0436">Ligase</keyword>
<dbReference type="EC" id="6.3.2.10" evidence="10 11"/>
<dbReference type="SUPFAM" id="SSF53244">
    <property type="entry name" value="MurD-like peptide ligases, peptide-binding domain"/>
    <property type="match status" value="1"/>
</dbReference>
<protein>
    <recommendedName>
        <fullName evidence="10 11">UDP-N-acetylmuramoyl-tripeptide--D-alanyl-D-alanine ligase</fullName>
        <ecNumber evidence="10 11">6.3.2.10</ecNumber>
    </recommendedName>
    <alternativeName>
        <fullName evidence="10">D-alanyl-D-alanine-adding enzyme</fullName>
    </alternativeName>
</protein>
<dbReference type="InterPro" id="IPR004101">
    <property type="entry name" value="Mur_ligase_C"/>
</dbReference>
<evidence type="ECO:0000256" key="8">
    <source>
        <dbReference type="ARBA" id="ARBA00023306"/>
    </source>
</evidence>
<keyword evidence="3 10" id="KW-0132">Cell division</keyword>
<dbReference type="InterPro" id="IPR036615">
    <property type="entry name" value="Mur_ligase_C_dom_sf"/>
</dbReference>
<comment type="similarity">
    <text evidence="10">Belongs to the MurCDEF family. MurF subfamily.</text>
</comment>
<dbReference type="InterPro" id="IPR051046">
    <property type="entry name" value="MurCDEF_CellWall_CoF430Synth"/>
</dbReference>
<keyword evidence="7 10" id="KW-0573">Peptidoglycan synthesis</keyword>
<keyword evidence="8 10" id="KW-0131">Cell cycle</keyword>
<dbReference type="PANTHER" id="PTHR43024:SF1">
    <property type="entry name" value="UDP-N-ACETYLMURAMOYL-TRIPEPTIDE--D-ALANYL-D-ALANINE LIGASE"/>
    <property type="match status" value="1"/>
</dbReference>
<dbReference type="Gene3D" id="3.40.1390.10">
    <property type="entry name" value="MurE/MurF, N-terminal domain"/>
    <property type="match status" value="1"/>
</dbReference>
<dbReference type="HAMAP" id="MF_02019">
    <property type="entry name" value="MurF"/>
    <property type="match status" value="1"/>
</dbReference>